<evidence type="ECO:0000256" key="3">
    <source>
        <dbReference type="ARBA" id="ARBA00023125"/>
    </source>
</evidence>
<protein>
    <submittedName>
        <fullName evidence="7">SARP family transcriptional regulator</fullName>
    </submittedName>
</protein>
<dbReference type="Proteomes" id="UP000323454">
    <property type="component" value="Unassembled WGS sequence"/>
</dbReference>
<evidence type="ECO:0000256" key="1">
    <source>
        <dbReference type="ARBA" id="ARBA00005820"/>
    </source>
</evidence>
<dbReference type="SUPFAM" id="SSF52540">
    <property type="entry name" value="P-loop containing nucleoside triphosphate hydrolases"/>
    <property type="match status" value="1"/>
</dbReference>
<dbReference type="GO" id="GO:0000160">
    <property type="term" value="P:phosphorelay signal transduction system"/>
    <property type="evidence" value="ECO:0007669"/>
    <property type="project" value="InterPro"/>
</dbReference>
<dbReference type="GO" id="GO:0006355">
    <property type="term" value="P:regulation of DNA-templated transcription"/>
    <property type="evidence" value="ECO:0007669"/>
    <property type="project" value="InterPro"/>
</dbReference>
<comment type="caution">
    <text evidence="7">The sequence shown here is derived from an EMBL/GenBank/DDBJ whole genome shotgun (WGS) entry which is preliminary data.</text>
</comment>
<evidence type="ECO:0000256" key="4">
    <source>
        <dbReference type="ARBA" id="ARBA00023163"/>
    </source>
</evidence>
<keyword evidence="2" id="KW-0805">Transcription regulation</keyword>
<dbReference type="InterPro" id="IPR001867">
    <property type="entry name" value="OmpR/PhoB-type_DNA-bd"/>
</dbReference>
<keyword evidence="8" id="KW-1185">Reference proteome</keyword>
<dbReference type="InterPro" id="IPR002182">
    <property type="entry name" value="NB-ARC"/>
</dbReference>
<proteinExistence type="inferred from homology"/>
<dbReference type="InterPro" id="IPR005158">
    <property type="entry name" value="BTAD"/>
</dbReference>
<dbReference type="Pfam" id="PF00486">
    <property type="entry name" value="Trans_reg_C"/>
    <property type="match status" value="1"/>
</dbReference>
<organism evidence="7 8">
    <name type="scientific">Solihabitans fulvus</name>
    <dbReference type="NCBI Taxonomy" id="1892852"/>
    <lineage>
        <taxon>Bacteria</taxon>
        <taxon>Bacillati</taxon>
        <taxon>Actinomycetota</taxon>
        <taxon>Actinomycetes</taxon>
        <taxon>Pseudonocardiales</taxon>
        <taxon>Pseudonocardiaceae</taxon>
        <taxon>Solihabitans</taxon>
    </lineage>
</organism>
<dbReference type="PANTHER" id="PTHR35807:SF1">
    <property type="entry name" value="TRANSCRIPTIONAL REGULATOR REDD"/>
    <property type="match status" value="1"/>
</dbReference>
<dbReference type="SUPFAM" id="SSF46894">
    <property type="entry name" value="C-terminal effector domain of the bipartite response regulators"/>
    <property type="match status" value="1"/>
</dbReference>
<dbReference type="PROSITE" id="PS51755">
    <property type="entry name" value="OMPR_PHOB"/>
    <property type="match status" value="1"/>
</dbReference>
<dbReference type="SUPFAM" id="SSF48452">
    <property type="entry name" value="TPR-like"/>
    <property type="match status" value="1"/>
</dbReference>
<dbReference type="InterPro" id="IPR036388">
    <property type="entry name" value="WH-like_DNA-bd_sf"/>
</dbReference>
<dbReference type="InterPro" id="IPR011990">
    <property type="entry name" value="TPR-like_helical_dom_sf"/>
</dbReference>
<evidence type="ECO:0000256" key="2">
    <source>
        <dbReference type="ARBA" id="ARBA00023015"/>
    </source>
</evidence>
<sequence length="673" mass="73283">MPTNPMHRSGPNRFRILGTLEFFDGQHWSAIGAPKQRALLAALLLSANQMVPADRLVAELWPNDVPDSAHGLLAGYVWRLRRALRNGDVLVTRAPGYRLNLPQGALDVHEYERLVAAGRASLAARDPAAATASFTAALALWRGAPLADVARTDVVMAEAARLDESRLAVLEARIGAEIELGRHEPLLPELKLMVSQYPLRERLHAHLMLTLYRCGQQAEALGAYHDLRRLLINELGIEPSKPLRELQQQILREDPQLLDATSGPRPDERPRVVISPRLLPPDPDAGFVVGGEAELSATAARLVGGGVCAVYGAAGTGKSTLARRAAHAVAERFPDGWLWLDLRASTTQPLSAREVSAEVLRAFGVSGDRAMVTAGGTVRWPDLTSGRRALAVLDDVADTDQVRPLLSPPPGCAVLLTGRGAIGALGSHRHVRLGRLSAAGSVLLLRRLLGDEQVDRDPAATSAVARLCEYLPLALQVAATRLVMRPEWTVTEFATRLADPRRRLDLLASGEQSVRESLLASVRLIERDHDTQARVAVHLLGALDLPVVDVHTVAALLGLSEHTAQPIAERLVDVGLIETISIDRYRVPDLVRLFARERHDAEVDAAAAVRRVIDHHVNLVHRQLAEPVAASLGWYRQELGTLRALVDRDDTDVLHKAVDQLRWTLSGTRARVA</sequence>
<dbReference type="Gene3D" id="3.40.50.300">
    <property type="entry name" value="P-loop containing nucleotide triphosphate hydrolases"/>
    <property type="match status" value="1"/>
</dbReference>
<dbReference type="InterPro" id="IPR027417">
    <property type="entry name" value="P-loop_NTPase"/>
</dbReference>
<feature type="domain" description="OmpR/PhoB-type" evidence="6">
    <location>
        <begin position="4"/>
        <end position="101"/>
    </location>
</feature>
<dbReference type="SMART" id="SM01043">
    <property type="entry name" value="BTAD"/>
    <property type="match status" value="1"/>
</dbReference>
<evidence type="ECO:0000259" key="6">
    <source>
        <dbReference type="PROSITE" id="PS51755"/>
    </source>
</evidence>
<dbReference type="SMART" id="SM00862">
    <property type="entry name" value="Trans_reg_C"/>
    <property type="match status" value="1"/>
</dbReference>
<dbReference type="Gene3D" id="1.25.40.10">
    <property type="entry name" value="Tetratricopeptide repeat domain"/>
    <property type="match status" value="1"/>
</dbReference>
<dbReference type="InterPro" id="IPR051677">
    <property type="entry name" value="AfsR-DnrI-RedD_regulator"/>
</dbReference>
<reference evidence="7 8" key="2">
    <citation type="submission" date="2019-09" db="EMBL/GenBank/DDBJ databases">
        <authorList>
            <person name="Jin C."/>
        </authorList>
    </citation>
    <scope>NUCLEOTIDE SEQUENCE [LARGE SCALE GENOMIC DNA]</scope>
    <source>
        <strain evidence="7 8">AN110305</strain>
    </source>
</reference>
<dbReference type="GO" id="GO:0043531">
    <property type="term" value="F:ADP binding"/>
    <property type="evidence" value="ECO:0007669"/>
    <property type="project" value="InterPro"/>
</dbReference>
<dbReference type="RefSeq" id="WP_149850475.1">
    <property type="nucleotide sequence ID" value="NZ_VUOB01000028.1"/>
</dbReference>
<dbReference type="PRINTS" id="PR00364">
    <property type="entry name" value="DISEASERSIST"/>
</dbReference>
<dbReference type="PANTHER" id="PTHR35807">
    <property type="entry name" value="TRANSCRIPTIONAL REGULATOR REDD-RELATED"/>
    <property type="match status" value="1"/>
</dbReference>
<dbReference type="EMBL" id="VUOB01000028">
    <property type="protein sequence ID" value="KAA2261397.1"/>
    <property type="molecule type" value="Genomic_DNA"/>
</dbReference>
<name>A0A5B2XCN4_9PSEU</name>
<dbReference type="CDD" id="cd15831">
    <property type="entry name" value="BTAD"/>
    <property type="match status" value="1"/>
</dbReference>
<dbReference type="AlphaFoldDB" id="A0A5B2XCN4"/>
<keyword evidence="4" id="KW-0804">Transcription</keyword>
<feature type="DNA-binding region" description="OmpR/PhoB-type" evidence="5">
    <location>
        <begin position="4"/>
        <end position="101"/>
    </location>
</feature>
<gene>
    <name evidence="7" type="ORF">F0L68_16505</name>
</gene>
<reference evidence="7 8" key="1">
    <citation type="submission" date="2019-09" db="EMBL/GenBank/DDBJ databases">
        <title>Goodfellowia gen. nov., a new genus of the Pseudonocardineae related to Actinoalloteichus, containing Goodfellowia coeruleoviolacea gen. nov., comb. nov. gen. nov., comb. nov.</title>
        <authorList>
            <person name="Labeda D."/>
        </authorList>
    </citation>
    <scope>NUCLEOTIDE SEQUENCE [LARGE SCALE GENOMIC DNA]</scope>
    <source>
        <strain evidence="7 8">AN110305</strain>
    </source>
</reference>
<dbReference type="OrthoDB" id="5521887at2"/>
<accession>A0A5B2XCN4</accession>
<evidence type="ECO:0000256" key="5">
    <source>
        <dbReference type="PROSITE-ProRule" id="PRU01091"/>
    </source>
</evidence>
<dbReference type="Pfam" id="PF03704">
    <property type="entry name" value="BTAD"/>
    <property type="match status" value="1"/>
</dbReference>
<evidence type="ECO:0000313" key="8">
    <source>
        <dbReference type="Proteomes" id="UP000323454"/>
    </source>
</evidence>
<dbReference type="Gene3D" id="1.10.10.10">
    <property type="entry name" value="Winged helix-like DNA-binding domain superfamily/Winged helix DNA-binding domain"/>
    <property type="match status" value="1"/>
</dbReference>
<dbReference type="Pfam" id="PF00931">
    <property type="entry name" value="NB-ARC"/>
    <property type="match status" value="1"/>
</dbReference>
<dbReference type="GO" id="GO:0003677">
    <property type="term" value="F:DNA binding"/>
    <property type="evidence" value="ECO:0007669"/>
    <property type="project" value="UniProtKB-UniRule"/>
</dbReference>
<evidence type="ECO:0000313" key="7">
    <source>
        <dbReference type="EMBL" id="KAA2261397.1"/>
    </source>
</evidence>
<comment type="similarity">
    <text evidence="1">Belongs to the AfsR/DnrI/RedD regulatory family.</text>
</comment>
<keyword evidence="3 5" id="KW-0238">DNA-binding</keyword>
<dbReference type="InterPro" id="IPR016032">
    <property type="entry name" value="Sig_transdc_resp-reg_C-effctor"/>
</dbReference>